<evidence type="ECO:0000256" key="7">
    <source>
        <dbReference type="SAM" id="Phobius"/>
    </source>
</evidence>
<comment type="caution">
    <text evidence="8">The sequence shown here is derived from an EMBL/GenBank/DDBJ whole genome shotgun (WGS) entry which is preliminary data.</text>
</comment>
<evidence type="ECO:0000313" key="9">
    <source>
        <dbReference type="Proteomes" id="UP000519897"/>
    </source>
</evidence>
<dbReference type="PANTHER" id="PTHR30250">
    <property type="entry name" value="PST FAMILY PREDICTED COLANIC ACID TRANSPORTER"/>
    <property type="match status" value="1"/>
</dbReference>
<dbReference type="AlphaFoldDB" id="A0A7W6LKR6"/>
<feature type="transmembrane region" description="Helical" evidence="7">
    <location>
        <begin position="156"/>
        <end position="178"/>
    </location>
</feature>
<feature type="transmembrane region" description="Helical" evidence="7">
    <location>
        <begin position="184"/>
        <end position="206"/>
    </location>
</feature>
<dbReference type="InterPro" id="IPR050833">
    <property type="entry name" value="Poly_Biosynth_Transport"/>
</dbReference>
<dbReference type="PANTHER" id="PTHR30250:SF10">
    <property type="entry name" value="LIPOPOLYSACCHARIDE BIOSYNTHESIS PROTEIN WZXC"/>
    <property type="match status" value="1"/>
</dbReference>
<organism evidence="8 9">
    <name type="scientific">Rhizobium rhizoryzae</name>
    <dbReference type="NCBI Taxonomy" id="451876"/>
    <lineage>
        <taxon>Bacteria</taxon>
        <taxon>Pseudomonadati</taxon>
        <taxon>Pseudomonadota</taxon>
        <taxon>Alphaproteobacteria</taxon>
        <taxon>Hyphomicrobiales</taxon>
        <taxon>Rhizobiaceae</taxon>
        <taxon>Rhizobium/Agrobacterium group</taxon>
        <taxon>Rhizobium</taxon>
    </lineage>
</organism>
<gene>
    <name evidence="8" type="ORF">GGQ72_004769</name>
</gene>
<dbReference type="GO" id="GO:0005886">
    <property type="term" value="C:plasma membrane"/>
    <property type="evidence" value="ECO:0007669"/>
    <property type="project" value="UniProtKB-SubCell"/>
</dbReference>
<evidence type="ECO:0000256" key="2">
    <source>
        <dbReference type="ARBA" id="ARBA00007430"/>
    </source>
</evidence>
<keyword evidence="9" id="KW-1185">Reference proteome</keyword>
<dbReference type="CDD" id="cd13127">
    <property type="entry name" value="MATE_tuaB_like"/>
    <property type="match status" value="1"/>
</dbReference>
<name>A0A7W6LKR6_9HYPH</name>
<comment type="similarity">
    <text evidence="2">Belongs to the polysaccharide synthase family.</text>
</comment>
<dbReference type="Proteomes" id="UP000519897">
    <property type="component" value="Unassembled WGS sequence"/>
</dbReference>
<feature type="transmembrane region" description="Helical" evidence="7">
    <location>
        <begin position="427"/>
        <end position="451"/>
    </location>
</feature>
<evidence type="ECO:0000256" key="4">
    <source>
        <dbReference type="ARBA" id="ARBA00022692"/>
    </source>
</evidence>
<protein>
    <submittedName>
        <fullName evidence="8">PST family polysaccharide transporter</fullName>
    </submittedName>
</protein>
<dbReference type="RefSeq" id="WP_183898125.1">
    <property type="nucleotide sequence ID" value="NZ_JACIEC010000022.1"/>
</dbReference>
<feature type="transmembrane region" description="Helical" evidence="7">
    <location>
        <begin position="26"/>
        <end position="50"/>
    </location>
</feature>
<evidence type="ECO:0000256" key="5">
    <source>
        <dbReference type="ARBA" id="ARBA00022989"/>
    </source>
</evidence>
<evidence type="ECO:0000256" key="6">
    <source>
        <dbReference type="ARBA" id="ARBA00023136"/>
    </source>
</evidence>
<feature type="transmembrane region" description="Helical" evidence="7">
    <location>
        <begin position="396"/>
        <end position="415"/>
    </location>
</feature>
<feature type="transmembrane region" description="Helical" evidence="7">
    <location>
        <begin position="96"/>
        <end position="120"/>
    </location>
</feature>
<evidence type="ECO:0000256" key="3">
    <source>
        <dbReference type="ARBA" id="ARBA00022475"/>
    </source>
</evidence>
<dbReference type="EMBL" id="JACIEC010000022">
    <property type="protein sequence ID" value="MBB4146199.1"/>
    <property type="molecule type" value="Genomic_DNA"/>
</dbReference>
<keyword evidence="4 7" id="KW-0812">Transmembrane</keyword>
<reference evidence="8 9" key="1">
    <citation type="submission" date="2020-08" db="EMBL/GenBank/DDBJ databases">
        <title>Genomic Encyclopedia of Type Strains, Phase IV (KMG-IV): sequencing the most valuable type-strain genomes for metagenomic binning, comparative biology and taxonomic classification.</title>
        <authorList>
            <person name="Goeker M."/>
        </authorList>
    </citation>
    <scope>NUCLEOTIDE SEQUENCE [LARGE SCALE GENOMIC DNA]</scope>
    <source>
        <strain evidence="8 9">DSM 29514</strain>
    </source>
</reference>
<feature type="transmembrane region" description="Helical" evidence="7">
    <location>
        <begin position="305"/>
        <end position="329"/>
    </location>
</feature>
<accession>A0A7W6LKR6</accession>
<dbReference type="Pfam" id="PF13440">
    <property type="entry name" value="Polysacc_synt_3"/>
    <property type="match status" value="1"/>
</dbReference>
<sequence length="498" mass="55112">MILRRINWLEEHNSNLSIRKEGMNSFLWLTSAQVFRISALLVSTILLSRMIPKEDFGIFAMSATLINFINIFRDAGMSNSIIQAKIVKESQVSTIFWLNIAISLSLSSGVLILSFPIAHFYNQPNLIPLISVLAIGIFASGAAVQHDALLRRAMMYRTVSVLDIISTGAAGICAILIAQNGGGWWALVAQKVIQILIYTAFVWMACDWRPRFLWSWQDSRVIANFGAQISIFNFVNYFSRNGDNILIGSYWGPALLGVYAKSYETLLGPLIQIANPLANTLLPILSRLTTDPERYRATLLFPYKAAILCTLPAGMMMLCLPEATVYLIFGSGWEEAVPVLQWLGIAVATQIAGSASGTAFISQKRGRDYIITGLFCSVISILSFCLGLPFGIGSVAMVYSLMYVLVQQPFIFWMVGREGPVTSRDMFSLLGLPFICSLFSVPSLLAVRAYVTEPESLTTFFVGCLTSVFVQTLVLLAIPSGRNIMRVACHSFMYRKAR</sequence>
<keyword evidence="6 7" id="KW-0472">Membrane</keyword>
<keyword evidence="5 7" id="KW-1133">Transmembrane helix</keyword>
<keyword evidence="3" id="KW-1003">Cell membrane</keyword>
<feature type="transmembrane region" description="Helical" evidence="7">
    <location>
        <begin position="126"/>
        <end position="144"/>
    </location>
</feature>
<feature type="transmembrane region" description="Helical" evidence="7">
    <location>
        <begin position="56"/>
        <end position="75"/>
    </location>
</feature>
<feature type="transmembrane region" description="Helical" evidence="7">
    <location>
        <begin position="341"/>
        <end position="362"/>
    </location>
</feature>
<evidence type="ECO:0000313" key="8">
    <source>
        <dbReference type="EMBL" id="MBB4146199.1"/>
    </source>
</evidence>
<feature type="transmembrane region" description="Helical" evidence="7">
    <location>
        <begin position="457"/>
        <end position="478"/>
    </location>
</feature>
<feature type="transmembrane region" description="Helical" evidence="7">
    <location>
        <begin position="369"/>
        <end position="390"/>
    </location>
</feature>
<proteinExistence type="inferred from homology"/>
<evidence type="ECO:0000256" key="1">
    <source>
        <dbReference type="ARBA" id="ARBA00004651"/>
    </source>
</evidence>
<comment type="subcellular location">
    <subcellularLocation>
        <location evidence="1">Cell membrane</location>
        <topology evidence="1">Multi-pass membrane protein</topology>
    </subcellularLocation>
</comment>